<name>A0A2T4ZB96_9BACL</name>
<reference evidence="1 2" key="1">
    <citation type="submission" date="2018-04" db="EMBL/GenBank/DDBJ databases">
        <title>Genomic Encyclopedia of Archaeal and Bacterial Type Strains, Phase II (KMG-II): from individual species to whole genera.</title>
        <authorList>
            <person name="Goeker M."/>
        </authorList>
    </citation>
    <scope>NUCLEOTIDE SEQUENCE [LARGE SCALE GENOMIC DNA]</scope>
    <source>
        <strain evidence="1 2">DSM 45169</strain>
    </source>
</reference>
<protein>
    <recommendedName>
        <fullName evidence="3">DUF2019 domain-containing protein</fullName>
    </recommendedName>
</protein>
<dbReference type="Gene3D" id="1.25.40.70">
    <property type="entry name" value="Phosphatidylinositol 3-kinase, accessory domain (PIK)"/>
    <property type="match status" value="1"/>
</dbReference>
<gene>
    <name evidence="1" type="ORF">C8J48_1764</name>
</gene>
<organism evidence="1 2">
    <name type="scientific">Desmospora activa DSM 45169</name>
    <dbReference type="NCBI Taxonomy" id="1121389"/>
    <lineage>
        <taxon>Bacteria</taxon>
        <taxon>Bacillati</taxon>
        <taxon>Bacillota</taxon>
        <taxon>Bacilli</taxon>
        <taxon>Bacillales</taxon>
        <taxon>Thermoactinomycetaceae</taxon>
        <taxon>Desmospora</taxon>
    </lineage>
</organism>
<sequence length="112" mass="12847">MVFRRSVEMYIDACQQQGQAWEKGDYQSANECNKLKVMHLHKLKRSEKGIKALVSLMDHDDPYVKLSAAVHSLPYEETRALKNLQYLQGITGILGFHAETALKEWKKGNLKV</sequence>
<dbReference type="SUPFAM" id="SSF48371">
    <property type="entry name" value="ARM repeat"/>
    <property type="match status" value="1"/>
</dbReference>
<dbReference type="InterPro" id="IPR016024">
    <property type="entry name" value="ARM-type_fold"/>
</dbReference>
<dbReference type="RefSeq" id="WP_146160465.1">
    <property type="nucleotide sequence ID" value="NZ_PZZP01000001.1"/>
</dbReference>
<evidence type="ECO:0000313" key="1">
    <source>
        <dbReference type="EMBL" id="PTM59162.1"/>
    </source>
</evidence>
<keyword evidence="2" id="KW-1185">Reference proteome</keyword>
<dbReference type="EMBL" id="PZZP01000001">
    <property type="protein sequence ID" value="PTM59162.1"/>
    <property type="molecule type" value="Genomic_DNA"/>
</dbReference>
<evidence type="ECO:0008006" key="3">
    <source>
        <dbReference type="Google" id="ProtNLM"/>
    </source>
</evidence>
<dbReference type="Proteomes" id="UP000241639">
    <property type="component" value="Unassembled WGS sequence"/>
</dbReference>
<dbReference type="InterPro" id="IPR042236">
    <property type="entry name" value="PI3K_accessory_sf"/>
</dbReference>
<proteinExistence type="predicted"/>
<comment type="caution">
    <text evidence="1">The sequence shown here is derived from an EMBL/GenBank/DDBJ whole genome shotgun (WGS) entry which is preliminary data.</text>
</comment>
<dbReference type="AlphaFoldDB" id="A0A2T4ZB96"/>
<evidence type="ECO:0000313" key="2">
    <source>
        <dbReference type="Proteomes" id="UP000241639"/>
    </source>
</evidence>
<accession>A0A2T4ZB96</accession>